<dbReference type="SUPFAM" id="SSF55103">
    <property type="entry name" value="FAD-linked oxidases, C-terminal domain"/>
    <property type="match status" value="1"/>
</dbReference>
<dbReference type="InterPro" id="IPR016171">
    <property type="entry name" value="Vanillyl_alc_oxidase_C-sub2"/>
</dbReference>
<feature type="region of interest" description="Disordered" evidence="8">
    <location>
        <begin position="16"/>
        <end position="39"/>
    </location>
</feature>
<dbReference type="GO" id="GO:0004458">
    <property type="term" value="F:D-lactate dehydrogenase (cytochrome) activity"/>
    <property type="evidence" value="ECO:0007669"/>
    <property type="project" value="UniProtKB-EC"/>
</dbReference>
<evidence type="ECO:0000256" key="3">
    <source>
        <dbReference type="ARBA" id="ARBA00022630"/>
    </source>
</evidence>
<dbReference type="Pfam" id="PF01565">
    <property type="entry name" value="FAD_binding_4"/>
    <property type="match status" value="1"/>
</dbReference>
<reference evidence="10 11" key="1">
    <citation type="journal article" date="2019" name="Int. J. Syst. Evol. Microbiol.">
        <title>The Global Catalogue of Microorganisms (GCM) 10K type strain sequencing project: providing services to taxonomists for standard genome sequencing and annotation.</title>
        <authorList>
            <consortium name="The Broad Institute Genomics Platform"/>
            <consortium name="The Broad Institute Genome Sequencing Center for Infectious Disease"/>
            <person name="Wu L."/>
            <person name="Ma J."/>
        </authorList>
    </citation>
    <scope>NUCLEOTIDE SEQUENCE [LARGE SCALE GENOMIC DNA]</scope>
    <source>
        <strain evidence="10 11">DT31</strain>
    </source>
</reference>
<dbReference type="Gene3D" id="3.30.70.2740">
    <property type="match status" value="1"/>
</dbReference>
<gene>
    <name evidence="10" type="ORF">ACFQL9_06935</name>
</gene>
<dbReference type="Gene3D" id="1.10.45.10">
    <property type="entry name" value="Vanillyl-alcohol Oxidase, Chain A, domain 4"/>
    <property type="match status" value="1"/>
</dbReference>
<evidence type="ECO:0000256" key="1">
    <source>
        <dbReference type="ARBA" id="ARBA00001974"/>
    </source>
</evidence>
<dbReference type="AlphaFoldDB" id="A0ABD5WBV5"/>
<dbReference type="EC" id="1.1.2.4" evidence="7"/>
<comment type="cofactor">
    <cofactor evidence="1">
        <name>FAD</name>
        <dbReference type="ChEBI" id="CHEBI:57692"/>
    </cofactor>
</comment>
<dbReference type="GeneID" id="81123805"/>
<keyword evidence="4" id="KW-0274">FAD</keyword>
<evidence type="ECO:0000256" key="6">
    <source>
        <dbReference type="ARBA" id="ARBA00023002"/>
    </source>
</evidence>
<evidence type="ECO:0000256" key="4">
    <source>
        <dbReference type="ARBA" id="ARBA00022827"/>
    </source>
</evidence>
<evidence type="ECO:0000313" key="11">
    <source>
        <dbReference type="Proteomes" id="UP001596461"/>
    </source>
</evidence>
<keyword evidence="11" id="KW-1185">Reference proteome</keyword>
<dbReference type="Pfam" id="PF02913">
    <property type="entry name" value="FAD-oxidase_C"/>
    <property type="match status" value="1"/>
</dbReference>
<name>A0ABD5WBV5_9EURY</name>
<comment type="caution">
    <text evidence="10">The sequence shown here is derived from an EMBL/GenBank/DDBJ whole genome shotgun (WGS) entry which is preliminary data.</text>
</comment>
<keyword evidence="6" id="KW-0560">Oxidoreductase</keyword>
<proteinExistence type="inferred from homology"/>
<evidence type="ECO:0000256" key="2">
    <source>
        <dbReference type="ARBA" id="ARBA00008000"/>
    </source>
</evidence>
<protein>
    <recommendedName>
        <fullName evidence="7">D-lactate dehydrogenase (cytochrome)</fullName>
        <ecNumber evidence="7">1.1.2.4</ecNumber>
    </recommendedName>
</protein>
<keyword evidence="5" id="KW-0809">Transit peptide</keyword>
<dbReference type="SUPFAM" id="SSF56176">
    <property type="entry name" value="FAD-binding/transporter-associated domain-like"/>
    <property type="match status" value="1"/>
</dbReference>
<comment type="similarity">
    <text evidence="2">Belongs to the FAD-binding oxidoreductase/transferase type 4 family.</text>
</comment>
<dbReference type="FunFam" id="1.10.45.10:FF:000001">
    <property type="entry name" value="D-lactate dehydrogenase mitochondrial"/>
    <property type="match status" value="1"/>
</dbReference>
<keyword evidence="3" id="KW-0285">Flavoprotein</keyword>
<evidence type="ECO:0000313" key="10">
    <source>
        <dbReference type="EMBL" id="MFC7069372.1"/>
    </source>
</evidence>
<evidence type="ECO:0000256" key="8">
    <source>
        <dbReference type="SAM" id="MobiDB-lite"/>
    </source>
</evidence>
<dbReference type="FunFam" id="3.30.70.2740:FF:000001">
    <property type="entry name" value="D-lactate dehydrogenase mitochondrial"/>
    <property type="match status" value="1"/>
</dbReference>
<sequence length="457" mass="47673">MTDTSFLGALLSADQVSTTTADRDHHGRDWGTPPEEASPPDVVVWPESTAEVADVLAAATERGIPVTPFAAGTGIEGNAVPTRGGISLDLTRMDAVGEVRPADRQIDVEPGVVGAAVDEAVAAHGLFFPPLPTSGDMATVGGMIATNASGKRTVKYGKVGDWVREIEVVLADGSVLTAGTRAAKSSSGYDLRSLIVGSEGTLGVVTRATLALAGRPEQTRVGRATFSTLADATDAAADVVVSGVDVSAVELVDALSARMVNDYVGSDLPEGPTLFLEFQADHGVDEEVEFCRRVLDAHDPTAVLLGSEAAGTDPWEPRRELADAVRAYYPDRRSLHAGDVAVPLGSFSTLVERIHELSEEYGIPLPTFGHAGDGNVHFDVLVDPTDESAVEDAAAVYEEIVTTGIDLGGTATGEHGIGRGKREFMLAEHGETGVETMRAIKTALDPSGTLNPGKIFP</sequence>
<dbReference type="PANTHER" id="PTHR11748:SF111">
    <property type="entry name" value="D-LACTATE DEHYDROGENASE, MITOCHONDRIAL-RELATED"/>
    <property type="match status" value="1"/>
</dbReference>
<dbReference type="InterPro" id="IPR004113">
    <property type="entry name" value="FAD-bd_oxidored_4_C"/>
</dbReference>
<feature type="domain" description="FAD-binding PCMH-type" evidence="9">
    <location>
        <begin position="36"/>
        <end position="215"/>
    </location>
</feature>
<dbReference type="PROSITE" id="PS51387">
    <property type="entry name" value="FAD_PCMH"/>
    <property type="match status" value="1"/>
</dbReference>
<dbReference type="Proteomes" id="UP001596461">
    <property type="component" value="Unassembled WGS sequence"/>
</dbReference>
<organism evidence="10 11">
    <name type="scientific">Halobaculum lipolyticum</name>
    <dbReference type="NCBI Taxonomy" id="3032001"/>
    <lineage>
        <taxon>Archaea</taxon>
        <taxon>Methanobacteriati</taxon>
        <taxon>Methanobacteriota</taxon>
        <taxon>Stenosarchaea group</taxon>
        <taxon>Halobacteria</taxon>
        <taxon>Halobacteriales</taxon>
        <taxon>Haloferacaceae</taxon>
        <taxon>Halobaculum</taxon>
    </lineage>
</organism>
<dbReference type="InterPro" id="IPR016166">
    <property type="entry name" value="FAD-bd_PCMH"/>
</dbReference>
<evidence type="ECO:0000259" key="9">
    <source>
        <dbReference type="PROSITE" id="PS51387"/>
    </source>
</evidence>
<dbReference type="InterPro" id="IPR006094">
    <property type="entry name" value="Oxid_FAD_bind_N"/>
</dbReference>
<dbReference type="PANTHER" id="PTHR11748">
    <property type="entry name" value="D-LACTATE DEHYDROGENASE"/>
    <property type="match status" value="1"/>
</dbReference>
<evidence type="ECO:0000256" key="7">
    <source>
        <dbReference type="ARBA" id="ARBA00038897"/>
    </source>
</evidence>
<dbReference type="InterPro" id="IPR016169">
    <property type="entry name" value="FAD-bd_PCMH_sub2"/>
</dbReference>
<dbReference type="InterPro" id="IPR036318">
    <property type="entry name" value="FAD-bd_PCMH-like_sf"/>
</dbReference>
<accession>A0ABD5WBV5</accession>
<dbReference type="RefSeq" id="WP_284031984.1">
    <property type="nucleotide sequence ID" value="NZ_CP126154.1"/>
</dbReference>
<dbReference type="Gene3D" id="3.30.465.10">
    <property type="match status" value="1"/>
</dbReference>
<dbReference type="InterPro" id="IPR016164">
    <property type="entry name" value="FAD-linked_Oxase-like_C"/>
</dbReference>
<dbReference type="EMBL" id="JBHTAH010000004">
    <property type="protein sequence ID" value="MFC7069372.1"/>
    <property type="molecule type" value="Genomic_DNA"/>
</dbReference>
<evidence type="ECO:0000256" key="5">
    <source>
        <dbReference type="ARBA" id="ARBA00022946"/>
    </source>
</evidence>